<dbReference type="PROSITE" id="PS50077">
    <property type="entry name" value="HEAT_REPEAT"/>
    <property type="match status" value="1"/>
</dbReference>
<dbReference type="EMBL" id="JAPNNL010000018">
    <property type="protein sequence ID" value="MDA0633233.1"/>
    <property type="molecule type" value="Genomic_DNA"/>
</dbReference>
<evidence type="ECO:0000256" key="1">
    <source>
        <dbReference type="SAM" id="MobiDB-lite"/>
    </source>
</evidence>
<feature type="domain" description="NACHT" evidence="2">
    <location>
        <begin position="640"/>
        <end position="755"/>
    </location>
</feature>
<feature type="compositionally biased region" description="Basic and acidic residues" evidence="1">
    <location>
        <begin position="180"/>
        <end position="189"/>
    </location>
</feature>
<proteinExistence type="predicted"/>
<dbReference type="RefSeq" id="WP_270154032.1">
    <property type="nucleotide sequence ID" value="NZ_JAPNNL010000018.1"/>
</dbReference>
<dbReference type="Proteomes" id="UP001144036">
    <property type="component" value="Unassembled WGS sequence"/>
</dbReference>
<dbReference type="Gene3D" id="3.40.50.300">
    <property type="entry name" value="P-loop containing nucleotide triphosphate hydrolases"/>
    <property type="match status" value="2"/>
</dbReference>
<sequence>MAGRPWGRALSVVLLVLVWVPAGAPVVPGPQFLDRDRLVIRLDRLTPAGTWRVEIGNPGPAAEAQVWLIGGVSDVLAVRGGGRIRLAAAGKGTVLLVPGPRRRAATGQLVLISQAGIDRRPVAVTPAPSPLERYWPGLLAAVSVILLATVWLLRRRRRKQAAIGETTPAQGRAGPGESRGFTHSDEPVKEDALNRREYAEHLAELARSATPPMVIGVFGEWGSGKTSMLLQVRALLEDDPECALAWFDPWRHQYDENPVLPLLHAIVTDLELEGRENVIRALRTVSQVLGSLVLSSTVKINLSDVQGALKAYDEENFRLRSERTRLNDHLGRLVATALRERNRSRLVVFIDDLDRCHVDQITALLEALKLHFNRDNCVFVLGVAKAPLVAALKEKYQDPLGEYLDKIVQFPFEMPRLSADAFASYLDGLLNHDIQAAKSLLACGLRANPRAIKRFVNVLVLQDRVARARRLDPYEVRVLAAVLLVRDGDADFYARLMSDPTLLKRVAEDLETAGEEQRPDWPALPLRVVGELAASRTSVPDSVSAYIDLVRESPAPQSGDLVDPVPPREQPQVSEDTVPEESRLSRDALDDALTTLAERVRRRAGGVAGEERALLTPLVRFPEETEARPAPIEDILAQGTRLLISGRQGAGKSVLAARLARRRNEAGDPGAGVAVLLPFRALRSDIAEFDRRLTHALVGEYQIPIADANAVVQRGSLVLVLDGLEEIGDADREAIVTRLVRWADLAGAGVIMTDRRPARARPGFRVLTVEGVVPEEGRHLLHRVLGEHGADPGRLLNLTDALLGSPQLLSALTGDPAWIDDLPDRPVDFLPWFAGWATRRTAEAGFGADAVATALSGVAGLLAETGQEIFSSDDPDVRTVFRRSGIKGMEVPSLLHAAVVAGLLRQAGPQAYHFVHPRLVDRLARSED</sequence>
<evidence type="ECO:0000313" key="3">
    <source>
        <dbReference type="EMBL" id="MDA0633233.1"/>
    </source>
</evidence>
<reference evidence="3" key="1">
    <citation type="submission" date="2022-11" db="EMBL/GenBank/DDBJ databases">
        <title>Nonomuraea corallina sp. nov., a new species of the genus Nonomuraea isolated from sea side sediment in Thai sea.</title>
        <authorList>
            <person name="Ngamcharungchit C."/>
            <person name="Matsumoto A."/>
            <person name="Suriyachadkun C."/>
            <person name="Panbangred W."/>
            <person name="Inahashi Y."/>
            <person name="Intra B."/>
        </authorList>
    </citation>
    <scope>NUCLEOTIDE SEQUENCE</scope>
    <source>
        <strain evidence="3">MCN248</strain>
    </source>
</reference>
<dbReference type="PROSITE" id="PS50837">
    <property type="entry name" value="NACHT"/>
    <property type="match status" value="1"/>
</dbReference>
<dbReference type="InterPro" id="IPR027417">
    <property type="entry name" value="P-loop_NTPase"/>
</dbReference>
<evidence type="ECO:0000313" key="4">
    <source>
        <dbReference type="Proteomes" id="UP001144036"/>
    </source>
</evidence>
<dbReference type="Pfam" id="PF05729">
    <property type="entry name" value="NACHT"/>
    <property type="match status" value="1"/>
</dbReference>
<accession>A0ABT4S7N6</accession>
<dbReference type="PANTHER" id="PTHR22674">
    <property type="entry name" value="NTPASE, KAP FAMILY P-LOOP DOMAIN-CONTAINING 1"/>
    <property type="match status" value="1"/>
</dbReference>
<feature type="region of interest" description="Disordered" evidence="1">
    <location>
        <begin position="163"/>
        <end position="189"/>
    </location>
</feature>
<keyword evidence="4" id="KW-1185">Reference proteome</keyword>
<dbReference type="SMART" id="SM00382">
    <property type="entry name" value="AAA"/>
    <property type="match status" value="2"/>
</dbReference>
<feature type="region of interest" description="Disordered" evidence="1">
    <location>
        <begin position="555"/>
        <end position="583"/>
    </location>
</feature>
<gene>
    <name evidence="3" type="ORF">OUY22_07350</name>
</gene>
<dbReference type="InterPro" id="IPR007111">
    <property type="entry name" value="NACHT_NTPase"/>
</dbReference>
<dbReference type="InterPro" id="IPR011646">
    <property type="entry name" value="KAP_P-loop"/>
</dbReference>
<dbReference type="InterPro" id="IPR003593">
    <property type="entry name" value="AAA+_ATPase"/>
</dbReference>
<dbReference type="InterPro" id="IPR052754">
    <property type="entry name" value="NTPase_KAP_P-loop"/>
</dbReference>
<dbReference type="PANTHER" id="PTHR22674:SF6">
    <property type="entry name" value="NTPASE KAP FAMILY P-LOOP DOMAIN-CONTAINING PROTEIN 1"/>
    <property type="match status" value="1"/>
</dbReference>
<dbReference type="Pfam" id="PF07693">
    <property type="entry name" value="KAP_NTPase"/>
    <property type="match status" value="1"/>
</dbReference>
<protein>
    <submittedName>
        <fullName evidence="3">P-loop NTPase fold protein</fullName>
    </submittedName>
</protein>
<organism evidence="3 4">
    <name type="scientific">Nonomuraea corallina</name>
    <dbReference type="NCBI Taxonomy" id="2989783"/>
    <lineage>
        <taxon>Bacteria</taxon>
        <taxon>Bacillati</taxon>
        <taxon>Actinomycetota</taxon>
        <taxon>Actinomycetes</taxon>
        <taxon>Streptosporangiales</taxon>
        <taxon>Streptosporangiaceae</taxon>
        <taxon>Nonomuraea</taxon>
    </lineage>
</organism>
<evidence type="ECO:0000259" key="2">
    <source>
        <dbReference type="PROSITE" id="PS50837"/>
    </source>
</evidence>
<comment type="caution">
    <text evidence="3">The sequence shown here is derived from an EMBL/GenBank/DDBJ whole genome shotgun (WGS) entry which is preliminary data.</text>
</comment>
<dbReference type="SUPFAM" id="SSF52540">
    <property type="entry name" value="P-loop containing nucleoside triphosphate hydrolases"/>
    <property type="match status" value="2"/>
</dbReference>
<name>A0ABT4S7N6_9ACTN</name>
<dbReference type="InterPro" id="IPR021133">
    <property type="entry name" value="HEAT_type_2"/>
</dbReference>